<comment type="similarity">
    <text evidence="2">Belongs to the major facilitator superfamily. Sugar transporter (TC 2.A.1.1) family.</text>
</comment>
<dbReference type="PROSITE" id="PS50850">
    <property type="entry name" value="MFS"/>
    <property type="match status" value="1"/>
</dbReference>
<feature type="domain" description="Major facilitator superfamily (MFS) profile" evidence="8">
    <location>
        <begin position="1"/>
        <end position="153"/>
    </location>
</feature>
<evidence type="ECO:0000256" key="6">
    <source>
        <dbReference type="SAM" id="Phobius"/>
    </source>
</evidence>
<keyword evidence="5 6" id="KW-0472">Membrane</keyword>
<feature type="chain" id="PRO_5035445230" evidence="7">
    <location>
        <begin position="17"/>
        <end position="153"/>
    </location>
</feature>
<dbReference type="OrthoDB" id="6133115at2759"/>
<evidence type="ECO:0000256" key="2">
    <source>
        <dbReference type="ARBA" id="ARBA00010992"/>
    </source>
</evidence>
<dbReference type="Gene3D" id="1.20.1250.20">
    <property type="entry name" value="MFS general substrate transporter like domains"/>
    <property type="match status" value="1"/>
</dbReference>
<evidence type="ECO:0000313" key="10">
    <source>
        <dbReference type="Proteomes" id="UP000813385"/>
    </source>
</evidence>
<comment type="subcellular location">
    <subcellularLocation>
        <location evidence="1">Membrane</location>
        <topology evidence="1">Multi-pass membrane protein</topology>
    </subcellularLocation>
</comment>
<dbReference type="Pfam" id="PF00083">
    <property type="entry name" value="Sugar_tr"/>
    <property type="match status" value="1"/>
</dbReference>
<dbReference type="InterPro" id="IPR050360">
    <property type="entry name" value="MFS_Sugar_Transporters"/>
</dbReference>
<reference evidence="9" key="1">
    <citation type="journal article" date="2021" name="Nat. Commun.">
        <title>Genetic determinants of endophytism in the Arabidopsis root mycobiome.</title>
        <authorList>
            <person name="Mesny F."/>
            <person name="Miyauchi S."/>
            <person name="Thiergart T."/>
            <person name="Pickel B."/>
            <person name="Atanasova L."/>
            <person name="Karlsson M."/>
            <person name="Huettel B."/>
            <person name="Barry K.W."/>
            <person name="Haridas S."/>
            <person name="Chen C."/>
            <person name="Bauer D."/>
            <person name="Andreopoulos W."/>
            <person name="Pangilinan J."/>
            <person name="LaButti K."/>
            <person name="Riley R."/>
            <person name="Lipzen A."/>
            <person name="Clum A."/>
            <person name="Drula E."/>
            <person name="Henrissat B."/>
            <person name="Kohler A."/>
            <person name="Grigoriev I.V."/>
            <person name="Martin F.M."/>
            <person name="Hacquard S."/>
        </authorList>
    </citation>
    <scope>NUCLEOTIDE SEQUENCE</scope>
    <source>
        <strain evidence="9">MPI-CAGE-AT-0016</strain>
    </source>
</reference>
<dbReference type="InterPro" id="IPR020846">
    <property type="entry name" value="MFS_dom"/>
</dbReference>
<feature type="signal peptide" evidence="7">
    <location>
        <begin position="1"/>
        <end position="16"/>
    </location>
</feature>
<accession>A0A8K0X7T4</accession>
<dbReference type="InterPro" id="IPR005828">
    <property type="entry name" value="MFS_sugar_transport-like"/>
</dbReference>
<sequence>MVQTLVLGLILAIAGAAFQTASVNYPLLLLSRLVLGLDSGFMSQPSPILLAELTYPTHRGKITSLYNTLFFVGAIAAAWISFGTLKMSGDWSWRIPPLLQGAGPAIQLLFSWFLPESPRWLIARGRADEARELLVRHHAAGDRTSRLVALEML</sequence>
<evidence type="ECO:0000256" key="5">
    <source>
        <dbReference type="ARBA" id="ARBA00023136"/>
    </source>
</evidence>
<evidence type="ECO:0000256" key="4">
    <source>
        <dbReference type="ARBA" id="ARBA00022989"/>
    </source>
</evidence>
<evidence type="ECO:0000256" key="3">
    <source>
        <dbReference type="ARBA" id="ARBA00022692"/>
    </source>
</evidence>
<dbReference type="InterPro" id="IPR036259">
    <property type="entry name" value="MFS_trans_sf"/>
</dbReference>
<dbReference type="GO" id="GO:0005351">
    <property type="term" value="F:carbohydrate:proton symporter activity"/>
    <property type="evidence" value="ECO:0007669"/>
    <property type="project" value="TreeGrafter"/>
</dbReference>
<keyword evidence="4 6" id="KW-1133">Transmembrane helix</keyword>
<name>A0A8K0X7T4_9PEZI</name>
<keyword evidence="7" id="KW-0732">Signal</keyword>
<dbReference type="InterPro" id="IPR005829">
    <property type="entry name" value="Sugar_transporter_CS"/>
</dbReference>
<dbReference type="EMBL" id="JAGPXD010000001">
    <property type="protein sequence ID" value="KAH7374614.1"/>
    <property type="molecule type" value="Genomic_DNA"/>
</dbReference>
<keyword evidence="10" id="KW-1185">Reference proteome</keyword>
<evidence type="ECO:0000313" key="9">
    <source>
        <dbReference type="EMBL" id="KAH7374614.1"/>
    </source>
</evidence>
<dbReference type="AlphaFoldDB" id="A0A8K0X7T4"/>
<dbReference type="GO" id="GO:0016020">
    <property type="term" value="C:membrane"/>
    <property type="evidence" value="ECO:0007669"/>
    <property type="project" value="UniProtKB-SubCell"/>
</dbReference>
<gene>
    <name evidence="9" type="ORF">B0T11DRAFT_1931</name>
</gene>
<proteinExistence type="inferred from homology"/>
<keyword evidence="3 6" id="KW-0812">Transmembrane</keyword>
<evidence type="ECO:0000256" key="7">
    <source>
        <dbReference type="SAM" id="SignalP"/>
    </source>
</evidence>
<protein>
    <submittedName>
        <fullName evidence="9">General substrate transporter</fullName>
    </submittedName>
</protein>
<comment type="caution">
    <text evidence="9">The sequence shown here is derived from an EMBL/GenBank/DDBJ whole genome shotgun (WGS) entry which is preliminary data.</text>
</comment>
<dbReference type="PANTHER" id="PTHR48022">
    <property type="entry name" value="PLASTIDIC GLUCOSE TRANSPORTER 4"/>
    <property type="match status" value="1"/>
</dbReference>
<dbReference type="PROSITE" id="PS00217">
    <property type="entry name" value="SUGAR_TRANSPORT_2"/>
    <property type="match status" value="1"/>
</dbReference>
<evidence type="ECO:0000256" key="1">
    <source>
        <dbReference type="ARBA" id="ARBA00004141"/>
    </source>
</evidence>
<dbReference type="Proteomes" id="UP000813385">
    <property type="component" value="Unassembled WGS sequence"/>
</dbReference>
<dbReference type="SUPFAM" id="SSF103473">
    <property type="entry name" value="MFS general substrate transporter"/>
    <property type="match status" value="1"/>
</dbReference>
<evidence type="ECO:0000259" key="8">
    <source>
        <dbReference type="PROSITE" id="PS50850"/>
    </source>
</evidence>
<organism evidence="9 10">
    <name type="scientific">Plectosphaerella cucumerina</name>
    <dbReference type="NCBI Taxonomy" id="40658"/>
    <lineage>
        <taxon>Eukaryota</taxon>
        <taxon>Fungi</taxon>
        <taxon>Dikarya</taxon>
        <taxon>Ascomycota</taxon>
        <taxon>Pezizomycotina</taxon>
        <taxon>Sordariomycetes</taxon>
        <taxon>Hypocreomycetidae</taxon>
        <taxon>Glomerellales</taxon>
        <taxon>Plectosphaerellaceae</taxon>
        <taxon>Plectosphaerella</taxon>
    </lineage>
</organism>
<dbReference type="PANTHER" id="PTHR48022:SF3">
    <property type="entry name" value="HEXOSE TRANSPORTER PROTEIN (AFU_ORTHOLOGUE AFUA_8G04480)-RELATED"/>
    <property type="match status" value="1"/>
</dbReference>
<feature type="transmembrane region" description="Helical" evidence="6">
    <location>
        <begin position="65"/>
        <end position="85"/>
    </location>
</feature>